<dbReference type="PANTHER" id="PTHR43677:SF4">
    <property type="entry name" value="QUINONE OXIDOREDUCTASE-LIKE PROTEIN 2"/>
    <property type="match status" value="1"/>
</dbReference>
<dbReference type="InterPro" id="IPR011032">
    <property type="entry name" value="GroES-like_sf"/>
</dbReference>
<gene>
    <name evidence="2" type="ORF">EYC98_02365</name>
</gene>
<evidence type="ECO:0000313" key="2">
    <source>
        <dbReference type="EMBL" id="MCX2979702.1"/>
    </source>
</evidence>
<sequence length="329" mass="34451">MRSWRVKNFGEPREVVELDENFADFEAGPGQVKLEVEAAGLGLPDVFMCQNNYPLVPPLPFTPSQEACGKVVAVGDGVDPALLGQRVMGPTLFQQQYGGLAEYCLMAEAMALPVPDGMTGVEAAGFFIPYLTAWIGLVQRARLSADDTVLVLGASGSSGSAAVQLARAKGAKVIAVAGGERKAAFCQSLGADAVIDHRKENITEAALALTDGQGASVVFDPVGGKAGRAGFKATAFEGRFVIIGYASGEWPLISLPETLPRNISLVGAMPVGYSPEFMLAAHEDLISHWAGGDLKSGMQQVFSFADGRKAIEHIAAGKVEGKVVVDLTA</sequence>
<feature type="domain" description="Enoyl reductase (ER)" evidence="1">
    <location>
        <begin position="10"/>
        <end position="325"/>
    </location>
</feature>
<keyword evidence="3" id="KW-1185">Reference proteome</keyword>
<dbReference type="Gene3D" id="3.40.50.720">
    <property type="entry name" value="NAD(P)-binding Rossmann-like Domain"/>
    <property type="match status" value="1"/>
</dbReference>
<dbReference type="InterPro" id="IPR013154">
    <property type="entry name" value="ADH-like_N"/>
</dbReference>
<dbReference type="SMART" id="SM00829">
    <property type="entry name" value="PKS_ER"/>
    <property type="match status" value="1"/>
</dbReference>
<dbReference type="InterPro" id="IPR013149">
    <property type="entry name" value="ADH-like_C"/>
</dbReference>
<dbReference type="InterPro" id="IPR020843">
    <property type="entry name" value="ER"/>
</dbReference>
<evidence type="ECO:0000259" key="1">
    <source>
        <dbReference type="SMART" id="SM00829"/>
    </source>
</evidence>
<dbReference type="CDD" id="cd08241">
    <property type="entry name" value="QOR1"/>
    <property type="match status" value="1"/>
</dbReference>
<dbReference type="RefSeq" id="WP_279243701.1">
    <property type="nucleotide sequence ID" value="NZ_SHNN01000001.1"/>
</dbReference>
<dbReference type="Pfam" id="PF00107">
    <property type="entry name" value="ADH_zinc_N"/>
    <property type="match status" value="1"/>
</dbReference>
<evidence type="ECO:0000313" key="3">
    <source>
        <dbReference type="Proteomes" id="UP001143362"/>
    </source>
</evidence>
<accession>A0ABT3TBQ1</accession>
<dbReference type="Gene3D" id="3.90.180.10">
    <property type="entry name" value="Medium-chain alcohol dehydrogenases, catalytic domain"/>
    <property type="match status" value="1"/>
</dbReference>
<comment type="caution">
    <text evidence="2">The sequence shown here is derived from an EMBL/GenBank/DDBJ whole genome shotgun (WGS) entry which is preliminary data.</text>
</comment>
<dbReference type="SUPFAM" id="SSF50129">
    <property type="entry name" value="GroES-like"/>
    <property type="match status" value="1"/>
</dbReference>
<protein>
    <submittedName>
        <fullName evidence="2">NADPH:quinone oxidoreductase family protein</fullName>
    </submittedName>
</protein>
<dbReference type="PANTHER" id="PTHR43677">
    <property type="entry name" value="SHORT-CHAIN DEHYDROGENASE/REDUCTASE"/>
    <property type="match status" value="1"/>
</dbReference>
<dbReference type="SUPFAM" id="SSF51735">
    <property type="entry name" value="NAD(P)-binding Rossmann-fold domains"/>
    <property type="match status" value="1"/>
</dbReference>
<organism evidence="2 3">
    <name type="scientific">Candidatus Litorirhabdus singularis</name>
    <dbReference type="NCBI Taxonomy" id="2518993"/>
    <lineage>
        <taxon>Bacteria</taxon>
        <taxon>Pseudomonadati</taxon>
        <taxon>Pseudomonadota</taxon>
        <taxon>Gammaproteobacteria</taxon>
        <taxon>Cellvibrionales</taxon>
        <taxon>Halieaceae</taxon>
        <taxon>Candidatus Litorirhabdus</taxon>
    </lineage>
</organism>
<dbReference type="EMBL" id="SHNN01000001">
    <property type="protein sequence ID" value="MCX2979702.1"/>
    <property type="molecule type" value="Genomic_DNA"/>
</dbReference>
<name>A0ABT3TBQ1_9GAMM</name>
<dbReference type="InterPro" id="IPR051397">
    <property type="entry name" value="Zn-ADH-like_protein"/>
</dbReference>
<reference evidence="2" key="1">
    <citation type="submission" date="2019-02" db="EMBL/GenBank/DDBJ databases">
        <authorList>
            <person name="Li S.-H."/>
        </authorList>
    </citation>
    <scope>NUCLEOTIDE SEQUENCE</scope>
    <source>
        <strain evidence="2">IMCC14734</strain>
    </source>
</reference>
<dbReference type="Pfam" id="PF08240">
    <property type="entry name" value="ADH_N"/>
    <property type="match status" value="1"/>
</dbReference>
<proteinExistence type="predicted"/>
<dbReference type="InterPro" id="IPR036291">
    <property type="entry name" value="NAD(P)-bd_dom_sf"/>
</dbReference>
<dbReference type="Proteomes" id="UP001143362">
    <property type="component" value="Unassembled WGS sequence"/>
</dbReference>